<comment type="caution">
    <text evidence="6">The sequence shown here is derived from an EMBL/GenBank/DDBJ whole genome shotgun (WGS) entry which is preliminary data.</text>
</comment>
<dbReference type="Pfam" id="PF12833">
    <property type="entry name" value="HTH_18"/>
    <property type="match status" value="1"/>
</dbReference>
<dbReference type="GO" id="GO:0043565">
    <property type="term" value="F:sequence-specific DNA binding"/>
    <property type="evidence" value="ECO:0007669"/>
    <property type="project" value="InterPro"/>
</dbReference>
<feature type="domain" description="HTH araC/xylS-type" evidence="5">
    <location>
        <begin position="511"/>
        <end position="571"/>
    </location>
</feature>
<evidence type="ECO:0000256" key="3">
    <source>
        <dbReference type="ARBA" id="ARBA00023163"/>
    </source>
</evidence>
<keyword evidence="4" id="KW-0812">Transmembrane</keyword>
<evidence type="ECO:0000313" key="6">
    <source>
        <dbReference type="EMBL" id="TGY08573.1"/>
    </source>
</evidence>
<dbReference type="InterPro" id="IPR018060">
    <property type="entry name" value="HTH_AraC"/>
</dbReference>
<dbReference type="Proteomes" id="UP000310532">
    <property type="component" value="Unassembled WGS sequence"/>
</dbReference>
<dbReference type="PANTHER" id="PTHR43280">
    <property type="entry name" value="ARAC-FAMILY TRANSCRIPTIONAL REGULATOR"/>
    <property type="match status" value="1"/>
</dbReference>
<dbReference type="RefSeq" id="WP_136009271.1">
    <property type="nucleotide sequence ID" value="NZ_SRYZ01000005.1"/>
</dbReference>
<dbReference type="AlphaFoldDB" id="A0A4S2B457"/>
<keyword evidence="1" id="KW-0805">Transcription regulation</keyword>
<dbReference type="GO" id="GO:0003700">
    <property type="term" value="F:DNA-binding transcription factor activity"/>
    <property type="evidence" value="ECO:0007669"/>
    <property type="project" value="InterPro"/>
</dbReference>
<evidence type="ECO:0000256" key="1">
    <source>
        <dbReference type="ARBA" id="ARBA00023015"/>
    </source>
</evidence>
<dbReference type="SMART" id="SM00342">
    <property type="entry name" value="HTH_ARAC"/>
    <property type="match status" value="1"/>
</dbReference>
<gene>
    <name evidence="6" type="ORF">E5355_04005</name>
</gene>
<dbReference type="PANTHER" id="PTHR43280:SF2">
    <property type="entry name" value="HTH-TYPE TRANSCRIPTIONAL REGULATOR EXSA"/>
    <property type="match status" value="1"/>
</dbReference>
<dbReference type="SUPFAM" id="SSF46689">
    <property type="entry name" value="Homeodomain-like"/>
    <property type="match status" value="1"/>
</dbReference>
<accession>A0A4S2B457</accession>
<dbReference type="SUPFAM" id="SSF48452">
    <property type="entry name" value="TPR-like"/>
    <property type="match status" value="1"/>
</dbReference>
<dbReference type="PROSITE" id="PS01124">
    <property type="entry name" value="HTH_ARAC_FAMILY_2"/>
    <property type="match status" value="1"/>
</dbReference>
<dbReference type="PRINTS" id="PR00032">
    <property type="entry name" value="HTHARAC"/>
</dbReference>
<dbReference type="InterPro" id="IPR011990">
    <property type="entry name" value="TPR-like_helical_dom_sf"/>
</dbReference>
<dbReference type="InterPro" id="IPR018062">
    <property type="entry name" value="HTH_AraC-typ_CS"/>
</dbReference>
<keyword evidence="2" id="KW-0238">DNA-binding</keyword>
<dbReference type="InterPro" id="IPR020449">
    <property type="entry name" value="Tscrpt_reg_AraC-type_HTH"/>
</dbReference>
<organism evidence="6 7">
    <name type="scientific">Bacteroides muris</name>
    <name type="common">ex Afrizal et al. 2022</name>
    <dbReference type="NCBI Taxonomy" id="2516960"/>
    <lineage>
        <taxon>Bacteria</taxon>
        <taxon>Pseudomonadati</taxon>
        <taxon>Bacteroidota</taxon>
        <taxon>Bacteroidia</taxon>
        <taxon>Bacteroidales</taxon>
        <taxon>Bacteroidaceae</taxon>
        <taxon>Bacteroides</taxon>
    </lineage>
</organism>
<keyword evidence="3" id="KW-0804">Transcription</keyword>
<protein>
    <submittedName>
        <fullName evidence="6">AraC family transcriptional regulator</fullName>
    </submittedName>
</protein>
<keyword evidence="4" id="KW-1133">Transmembrane helix</keyword>
<keyword evidence="7" id="KW-1185">Reference proteome</keyword>
<sequence length="575" mass="66750">MKLFGKAEVMRKYKIVFFMVVVSLVAGRLSANQGGYFGDSTLYALSMQMYDSIRSSVFLELRQCGLQRAEAIRNAHFDYVFRVALLSYYEVRKEKEEYRQACDRLVRYYQEMDEDSLLYETWGRLPDCLLKWGDYVEAVLSLREMSAYAQRHNHPIGMAISHFYFAQCYLNNGQLDEAERHYRCAMGCFADLDVPGKVARCGFNLISILLVRNDWAGALALSDSLPCHIRSWEQKKGIAVNPVLRVQQAMYRLKIFINMKDAKAAAVQRDSMLYYNKVYADASQQEELQYTLARYERLVGNYSEADRILKMLVDYSLQQNNHSRIARYCRTLAEVKRLENLSAEAAEYFHLYALAADSSLMTNSNLRLERITKLFRLNELEQEKRVVQAEHKKACVLVVCIAVVSVMIFLICLLLMVHFYRLRRKNRELVERIRSQEEAEERAMEACTFVETVLPKGGEVSREKQLFRQIQMLLSDEKVLSRPRLGRDELAALLNTNRTYVAEAISTCTQGKSVSLFVAEMRVKRARRLLDQHTEMSLEEIGMACGFQSQSTFTKYYRNYYDITPGEYRKLVGSK</sequence>
<evidence type="ECO:0000259" key="5">
    <source>
        <dbReference type="PROSITE" id="PS01124"/>
    </source>
</evidence>
<evidence type="ECO:0000256" key="2">
    <source>
        <dbReference type="ARBA" id="ARBA00023125"/>
    </source>
</evidence>
<dbReference type="Gene3D" id="1.10.10.60">
    <property type="entry name" value="Homeodomain-like"/>
    <property type="match status" value="1"/>
</dbReference>
<reference evidence="6 7" key="1">
    <citation type="submission" date="2019-04" db="EMBL/GenBank/DDBJ databases">
        <title>Microbes associate with the intestines of laboratory mice.</title>
        <authorList>
            <person name="Navarre W."/>
            <person name="Wong E."/>
            <person name="Huang K."/>
            <person name="Tropini C."/>
            <person name="Ng K."/>
            <person name="Yu B."/>
        </authorList>
    </citation>
    <scope>NUCLEOTIDE SEQUENCE [LARGE SCALE GENOMIC DNA]</scope>
    <source>
        <strain evidence="6 7">NM69_E16B</strain>
    </source>
</reference>
<evidence type="ECO:0000313" key="7">
    <source>
        <dbReference type="Proteomes" id="UP000310532"/>
    </source>
</evidence>
<proteinExistence type="predicted"/>
<dbReference type="EMBL" id="SRYZ01000005">
    <property type="protein sequence ID" value="TGY08573.1"/>
    <property type="molecule type" value="Genomic_DNA"/>
</dbReference>
<keyword evidence="4" id="KW-0472">Membrane</keyword>
<dbReference type="PROSITE" id="PS00041">
    <property type="entry name" value="HTH_ARAC_FAMILY_1"/>
    <property type="match status" value="1"/>
</dbReference>
<dbReference type="InterPro" id="IPR009057">
    <property type="entry name" value="Homeodomain-like_sf"/>
</dbReference>
<dbReference type="Gene3D" id="1.25.40.10">
    <property type="entry name" value="Tetratricopeptide repeat domain"/>
    <property type="match status" value="1"/>
</dbReference>
<name>A0A4S2B457_9BACE</name>
<evidence type="ECO:0000256" key="4">
    <source>
        <dbReference type="SAM" id="Phobius"/>
    </source>
</evidence>
<feature type="transmembrane region" description="Helical" evidence="4">
    <location>
        <begin position="396"/>
        <end position="417"/>
    </location>
</feature>